<reference evidence="5" key="1">
    <citation type="submission" date="2022-12" db="EMBL/GenBank/DDBJ databases">
        <authorList>
            <person name="Petersen C."/>
        </authorList>
    </citation>
    <scope>NUCLEOTIDE SEQUENCE</scope>
    <source>
        <strain evidence="5">IBT 15544</strain>
    </source>
</reference>
<dbReference type="EMBL" id="JAPQKR010000015">
    <property type="protein sequence ID" value="KAJ5194830.1"/>
    <property type="molecule type" value="Genomic_DNA"/>
</dbReference>
<dbReference type="RefSeq" id="XP_058305318.1">
    <property type="nucleotide sequence ID" value="XM_058455330.1"/>
</dbReference>
<dbReference type="SUPFAM" id="SSF51735">
    <property type="entry name" value="NAD(P)-binding Rossmann-fold domains"/>
    <property type="match status" value="1"/>
</dbReference>
<dbReference type="Gene3D" id="3.40.50.720">
    <property type="entry name" value="NAD(P)-binding Rossmann-like Domain"/>
    <property type="match status" value="1"/>
</dbReference>
<name>A0A9W9MA12_9EURO</name>
<keyword evidence="6" id="KW-1185">Reference proteome</keyword>
<dbReference type="PANTHER" id="PTHR43180">
    <property type="entry name" value="3-OXOACYL-(ACYL-CARRIER-PROTEIN) REDUCTASE (AFU_ORTHOLOGUE AFUA_6G11210)"/>
    <property type="match status" value="1"/>
</dbReference>
<dbReference type="GO" id="GO:0016491">
    <property type="term" value="F:oxidoreductase activity"/>
    <property type="evidence" value="ECO:0007669"/>
    <property type="project" value="UniProtKB-KW"/>
</dbReference>
<proteinExistence type="inferred from homology"/>
<keyword evidence="2" id="KW-0521">NADP</keyword>
<dbReference type="GeneID" id="83182631"/>
<accession>A0A9W9MA12</accession>
<dbReference type="AlphaFoldDB" id="A0A9W9MA12"/>
<dbReference type="InterPro" id="IPR002347">
    <property type="entry name" value="SDR_fam"/>
</dbReference>
<comment type="similarity">
    <text evidence="1 4">Belongs to the short-chain dehydrogenases/reductases (SDR) family.</text>
</comment>
<dbReference type="Pfam" id="PF00106">
    <property type="entry name" value="adh_short"/>
    <property type="match status" value="1"/>
</dbReference>
<dbReference type="OrthoDB" id="5371740at2759"/>
<gene>
    <name evidence="5" type="ORF">N7498_008268</name>
</gene>
<dbReference type="InterPro" id="IPR020904">
    <property type="entry name" value="Sc_DH/Rdtase_CS"/>
</dbReference>
<evidence type="ECO:0000313" key="6">
    <source>
        <dbReference type="Proteomes" id="UP001150904"/>
    </source>
</evidence>
<dbReference type="InterPro" id="IPR036291">
    <property type="entry name" value="NAD(P)-bd_dom_sf"/>
</dbReference>
<evidence type="ECO:0000313" key="5">
    <source>
        <dbReference type="EMBL" id="KAJ5194830.1"/>
    </source>
</evidence>
<dbReference type="Proteomes" id="UP001150904">
    <property type="component" value="Unassembled WGS sequence"/>
</dbReference>
<reference evidence="5" key="2">
    <citation type="journal article" date="2023" name="IMA Fungus">
        <title>Comparative genomic study of the Penicillium genus elucidates a diverse pangenome and 15 lateral gene transfer events.</title>
        <authorList>
            <person name="Petersen C."/>
            <person name="Sorensen T."/>
            <person name="Nielsen M.R."/>
            <person name="Sondergaard T.E."/>
            <person name="Sorensen J.L."/>
            <person name="Fitzpatrick D.A."/>
            <person name="Frisvad J.C."/>
            <person name="Nielsen K.L."/>
        </authorList>
    </citation>
    <scope>NUCLEOTIDE SEQUENCE</scope>
    <source>
        <strain evidence="5">IBT 15544</strain>
    </source>
</reference>
<evidence type="ECO:0000256" key="1">
    <source>
        <dbReference type="ARBA" id="ARBA00006484"/>
    </source>
</evidence>
<dbReference type="PRINTS" id="PR00081">
    <property type="entry name" value="GDHRDH"/>
</dbReference>
<sequence length="305" mass="32892">MTHLRLEPSLLDTIAGKVAVLTGGATGIGRSTVQQLCEHGAKVVFGDVVEEPSRELESELSPNAYFVKCDTSSYSDQLALFKAAYDKFGKVDIVVANAGISIRRDIFDPAEDITQEPSMKEIDINTKGAIFSARIGMHYLRQGGGGDLVLVSSIAGFKECGGLVTYTASKHGVVGIMRGLHLTATPENIKVNVICPWMTKTRMVVGIEKGWHERGLPVNEPEDVARAIVICATANRASGGLTHQGARLPFAGKIIYVSGGESYEIEDAIQSLEPAWLGKENSEFLEKGQEYLASDSTSWDESKLS</sequence>
<dbReference type="PROSITE" id="PS00061">
    <property type="entry name" value="ADH_SHORT"/>
    <property type="match status" value="1"/>
</dbReference>
<evidence type="ECO:0000256" key="4">
    <source>
        <dbReference type="RuleBase" id="RU000363"/>
    </source>
</evidence>
<protein>
    <submittedName>
        <fullName evidence="5">NAD(P)-binding protein</fullName>
    </submittedName>
</protein>
<comment type="caution">
    <text evidence="5">The sequence shown here is derived from an EMBL/GenBank/DDBJ whole genome shotgun (WGS) entry which is preliminary data.</text>
</comment>
<dbReference type="PRINTS" id="PR00080">
    <property type="entry name" value="SDRFAMILY"/>
</dbReference>
<dbReference type="PANTHER" id="PTHR43180:SF33">
    <property type="entry name" value="15-HYDROXYPROSTAGLANDIN DEHYDROGENASE [NAD(+)]-LIKE"/>
    <property type="match status" value="1"/>
</dbReference>
<keyword evidence="3" id="KW-0560">Oxidoreductase</keyword>
<organism evidence="5 6">
    <name type="scientific">Penicillium cinerascens</name>
    <dbReference type="NCBI Taxonomy" id="70096"/>
    <lineage>
        <taxon>Eukaryota</taxon>
        <taxon>Fungi</taxon>
        <taxon>Dikarya</taxon>
        <taxon>Ascomycota</taxon>
        <taxon>Pezizomycotina</taxon>
        <taxon>Eurotiomycetes</taxon>
        <taxon>Eurotiomycetidae</taxon>
        <taxon>Eurotiales</taxon>
        <taxon>Aspergillaceae</taxon>
        <taxon>Penicillium</taxon>
    </lineage>
</organism>
<evidence type="ECO:0000256" key="2">
    <source>
        <dbReference type="ARBA" id="ARBA00022857"/>
    </source>
</evidence>
<evidence type="ECO:0000256" key="3">
    <source>
        <dbReference type="ARBA" id="ARBA00023002"/>
    </source>
</evidence>